<dbReference type="RefSeq" id="XP_055368132.1">
    <property type="nucleotide sequence ID" value="XM_055512157.1"/>
</dbReference>
<organism evidence="3 4">
    <name type="scientific">Betta splendens</name>
    <name type="common">Siamese fighting fish</name>
    <dbReference type="NCBI Taxonomy" id="158456"/>
    <lineage>
        <taxon>Eukaryota</taxon>
        <taxon>Metazoa</taxon>
        <taxon>Chordata</taxon>
        <taxon>Craniata</taxon>
        <taxon>Vertebrata</taxon>
        <taxon>Euteleostomi</taxon>
        <taxon>Actinopterygii</taxon>
        <taxon>Neopterygii</taxon>
        <taxon>Teleostei</taxon>
        <taxon>Neoteleostei</taxon>
        <taxon>Acanthomorphata</taxon>
        <taxon>Anabantaria</taxon>
        <taxon>Anabantiformes</taxon>
        <taxon>Anabantoidei</taxon>
        <taxon>Osphronemidae</taxon>
        <taxon>Betta</taxon>
    </lineage>
</organism>
<feature type="signal peptide" evidence="2">
    <location>
        <begin position="1"/>
        <end position="23"/>
    </location>
</feature>
<dbReference type="SUPFAM" id="SSF54098">
    <property type="entry name" value="Prion-like"/>
    <property type="match status" value="1"/>
</dbReference>
<dbReference type="Proteomes" id="UP000515150">
    <property type="component" value="Chromosome 9"/>
</dbReference>
<reference evidence="4 5" key="1">
    <citation type="submission" date="2025-04" db="UniProtKB">
        <authorList>
            <consortium name="RefSeq"/>
        </authorList>
    </citation>
    <scope>IDENTIFICATION</scope>
</reference>
<gene>
    <name evidence="4 5 6" type="primary">LOC114862992</name>
</gene>
<dbReference type="GO" id="GO:0051260">
    <property type="term" value="P:protein homooligomerization"/>
    <property type="evidence" value="ECO:0007669"/>
    <property type="project" value="InterPro"/>
</dbReference>
<dbReference type="KEGG" id="bspl:114862992"/>
<dbReference type="Gene3D" id="1.10.790.10">
    <property type="entry name" value="Prion/Doppel protein, beta-ribbon domain"/>
    <property type="match status" value="1"/>
</dbReference>
<dbReference type="InterPro" id="IPR036924">
    <property type="entry name" value="Prion/Doppel_b-ribbon_dom_sf"/>
</dbReference>
<keyword evidence="2" id="KW-0732">Signal</keyword>
<dbReference type="GO" id="GO:0016020">
    <property type="term" value="C:membrane"/>
    <property type="evidence" value="ECO:0007669"/>
    <property type="project" value="InterPro"/>
</dbReference>
<name>A0A6P7NIV3_BETSP</name>
<evidence type="ECO:0000313" key="3">
    <source>
        <dbReference type="Proteomes" id="UP000515150"/>
    </source>
</evidence>
<dbReference type="OrthoDB" id="7617494at2759"/>
<keyword evidence="3" id="KW-1185">Reference proteome</keyword>
<protein>
    <submittedName>
        <fullName evidence="4 5">Major prion protein homolog</fullName>
    </submittedName>
</protein>
<dbReference type="AlphaFoldDB" id="A0A6P7NIV3"/>
<dbReference type="RefSeq" id="XP_029019623.1">
    <property type="nucleotide sequence ID" value="XM_029163790.3"/>
</dbReference>
<feature type="compositionally biased region" description="Polar residues" evidence="1">
    <location>
        <begin position="39"/>
        <end position="51"/>
    </location>
</feature>
<dbReference type="GeneID" id="114862992"/>
<proteinExistence type="predicted"/>
<feature type="chain" id="PRO_5044651817" evidence="2">
    <location>
        <begin position="24"/>
        <end position="343"/>
    </location>
</feature>
<keyword evidence="4 5" id="KW-0034">Amyloid</keyword>
<feature type="region of interest" description="Disordered" evidence="1">
    <location>
        <begin position="248"/>
        <end position="273"/>
    </location>
</feature>
<dbReference type="RefSeq" id="XP_029019622.1">
    <property type="nucleotide sequence ID" value="XM_029163789.3"/>
</dbReference>
<evidence type="ECO:0000313" key="6">
    <source>
        <dbReference type="RefSeq" id="XP_055368132.1"/>
    </source>
</evidence>
<feature type="region of interest" description="Disordered" evidence="1">
    <location>
        <begin position="35"/>
        <end position="98"/>
    </location>
</feature>
<keyword evidence="4 5" id="KW-0640">Prion</keyword>
<evidence type="ECO:0000313" key="5">
    <source>
        <dbReference type="RefSeq" id="XP_029019623.1"/>
    </source>
</evidence>
<accession>A0A6P7NIV3</accession>
<sequence length="343" mass="36856">MKRNPLSVLCLSSLLLYIDLSFARVRIGGGFGKGLSFKPPSTNRGTGITNTGHKGSHGSSSLGGIPKQSGRPSYPVTGRSGGYGAYPGKNINHNPNNRVLSPRYGGSFGYGGRGVRGGSPYSQSVQAMGAYPSDESRDYGQRAVMAAAGGAMAGMALGYGLGRFPRPHFSFHSPQEEYYYNHYMYRKYGVKSTDTNDYSRDYKYTQPPMTYGSFMDSCMKRTDVLPGENPPPKAAAVASALDTGSDAVEAQSSAAPAPGLAKQPDASGDAEDSDTVSIVEIGYPALIEQMKARSCLEMYMVYSDKYLVKARAQRLHTRSQGLLVLLTSALMMLLNSDMLVLLH</sequence>
<evidence type="ECO:0000256" key="2">
    <source>
        <dbReference type="SAM" id="SignalP"/>
    </source>
</evidence>
<evidence type="ECO:0000256" key="1">
    <source>
        <dbReference type="SAM" id="MobiDB-lite"/>
    </source>
</evidence>
<evidence type="ECO:0000313" key="4">
    <source>
        <dbReference type="RefSeq" id="XP_029019622.1"/>
    </source>
</evidence>